<dbReference type="InterPro" id="IPR043128">
    <property type="entry name" value="Rev_trsase/Diguanyl_cyclase"/>
</dbReference>
<dbReference type="CDD" id="cd00130">
    <property type="entry name" value="PAS"/>
    <property type="match status" value="1"/>
</dbReference>
<accession>B8HN37</accession>
<evidence type="ECO:0000259" key="4">
    <source>
        <dbReference type="PROSITE" id="PS50113"/>
    </source>
</evidence>
<dbReference type="NCBIfam" id="TIGR00254">
    <property type="entry name" value="GGDEF"/>
    <property type="match status" value="1"/>
</dbReference>
<evidence type="ECO:0000256" key="1">
    <source>
        <dbReference type="PROSITE-ProRule" id="PRU00169"/>
    </source>
</evidence>
<dbReference type="SMART" id="SM00267">
    <property type="entry name" value="GGDEF"/>
    <property type="match status" value="1"/>
</dbReference>
<dbReference type="InterPro" id="IPR000160">
    <property type="entry name" value="GGDEF_dom"/>
</dbReference>
<dbReference type="InterPro" id="IPR013767">
    <property type="entry name" value="PAS_fold"/>
</dbReference>
<dbReference type="InterPro" id="IPR001789">
    <property type="entry name" value="Sig_transdc_resp-reg_receiver"/>
</dbReference>
<protein>
    <submittedName>
        <fullName evidence="6">Response regulator receiver modulated diguanylate cyclase with PAS/PAC sensor</fullName>
    </submittedName>
</protein>
<dbReference type="EMBL" id="CP001344">
    <property type="protein sequence ID" value="ACL45506.1"/>
    <property type="molecule type" value="Genomic_DNA"/>
</dbReference>
<evidence type="ECO:0000313" key="6">
    <source>
        <dbReference type="EMBL" id="ACL45506.1"/>
    </source>
</evidence>
<dbReference type="PROSITE" id="PS50113">
    <property type="entry name" value="PAC"/>
    <property type="match status" value="1"/>
</dbReference>
<dbReference type="AlphaFoldDB" id="B8HN37"/>
<dbReference type="OrthoDB" id="425396at2"/>
<feature type="domain" description="PAC" evidence="4">
    <location>
        <begin position="202"/>
        <end position="260"/>
    </location>
</feature>
<dbReference type="InterPro" id="IPR000014">
    <property type="entry name" value="PAS"/>
</dbReference>
<evidence type="ECO:0000259" key="2">
    <source>
        <dbReference type="PROSITE" id="PS50110"/>
    </source>
</evidence>
<dbReference type="STRING" id="395961.Cyan7425_3178"/>
<dbReference type="PROSITE" id="PS50110">
    <property type="entry name" value="RESPONSE_REGULATORY"/>
    <property type="match status" value="1"/>
</dbReference>
<proteinExistence type="predicted"/>
<feature type="domain" description="GGDEF" evidence="5">
    <location>
        <begin position="293"/>
        <end position="426"/>
    </location>
</feature>
<name>B8HN37_CYAP4</name>
<dbReference type="HOGENOM" id="CLU_000445_11_28_3"/>
<dbReference type="InterPro" id="IPR011006">
    <property type="entry name" value="CheY-like_superfamily"/>
</dbReference>
<dbReference type="PANTHER" id="PTHR44757">
    <property type="entry name" value="DIGUANYLATE CYCLASE DGCP"/>
    <property type="match status" value="1"/>
</dbReference>
<sequence>MEKILVVEDERVVAWDIREALEQLGYTVVGTPASAKEAIKAANEAQPDLVLMDIRLAGERDGVSAATEIYATFTIPVIFLTAHADRDTLERATASNPYGYLIKPFRAEQLHTAIQVALQRHRLESDTRTAHQQASSTLRSLGDATISVDTEGCVTMMNPVAEKLTGWTNQEALGQSVEDVLHLFDGETLTPLPNPLSTALAQNKSVKLPERCLLLDRQGMAHYIGDSTSPILSPSGEVIGAVMVFQDISERKQREDQLLRDAFHDGLTSLPNRALFLDRLGQALKIYRQRGVGLFAVLLVDLDGFRQLNEQWGQVSGDRVLVEVGQRLSQCLRSGDTVARLGGDEFGVILQNVRSLAEAELCARRLLTQSALPFTLENSQVQLTTSIGIVMGQRSYKRAEELLQDVELGAEQAKQQGGNRYHVVVS</sequence>
<evidence type="ECO:0000259" key="3">
    <source>
        <dbReference type="PROSITE" id="PS50112"/>
    </source>
</evidence>
<feature type="domain" description="PAS" evidence="3">
    <location>
        <begin position="130"/>
        <end position="203"/>
    </location>
</feature>
<dbReference type="eggNOG" id="COG3707">
    <property type="taxonomic scope" value="Bacteria"/>
</dbReference>
<dbReference type="InterPro" id="IPR029787">
    <property type="entry name" value="Nucleotide_cyclase"/>
</dbReference>
<dbReference type="Gene3D" id="3.30.450.20">
    <property type="entry name" value="PAS domain"/>
    <property type="match status" value="1"/>
</dbReference>
<dbReference type="Gene3D" id="3.40.50.2300">
    <property type="match status" value="1"/>
</dbReference>
<dbReference type="CDD" id="cd17534">
    <property type="entry name" value="REC_DC-like"/>
    <property type="match status" value="1"/>
</dbReference>
<dbReference type="InterPro" id="IPR052155">
    <property type="entry name" value="Biofilm_reg_signaling"/>
</dbReference>
<dbReference type="CDD" id="cd01949">
    <property type="entry name" value="GGDEF"/>
    <property type="match status" value="1"/>
</dbReference>
<dbReference type="GO" id="GO:0006355">
    <property type="term" value="P:regulation of DNA-templated transcription"/>
    <property type="evidence" value="ECO:0007669"/>
    <property type="project" value="InterPro"/>
</dbReference>
<dbReference type="GO" id="GO:0000160">
    <property type="term" value="P:phosphorelay signal transduction system"/>
    <property type="evidence" value="ECO:0007669"/>
    <property type="project" value="InterPro"/>
</dbReference>
<dbReference type="PANTHER" id="PTHR44757:SF4">
    <property type="entry name" value="DIGUANYLATE CYCLASE DGCE-RELATED"/>
    <property type="match status" value="1"/>
</dbReference>
<dbReference type="SMART" id="SM00091">
    <property type="entry name" value="PAS"/>
    <property type="match status" value="1"/>
</dbReference>
<dbReference type="SUPFAM" id="SSF55785">
    <property type="entry name" value="PYP-like sensor domain (PAS domain)"/>
    <property type="match status" value="1"/>
</dbReference>
<dbReference type="NCBIfam" id="TIGR00229">
    <property type="entry name" value="sensory_box"/>
    <property type="match status" value="1"/>
</dbReference>
<dbReference type="SUPFAM" id="SSF52172">
    <property type="entry name" value="CheY-like"/>
    <property type="match status" value="1"/>
</dbReference>
<feature type="modified residue" description="4-aspartylphosphate" evidence="1">
    <location>
        <position position="53"/>
    </location>
</feature>
<dbReference type="Gene3D" id="3.30.70.270">
    <property type="match status" value="1"/>
</dbReference>
<dbReference type="Pfam" id="PF00072">
    <property type="entry name" value="Response_reg"/>
    <property type="match status" value="1"/>
</dbReference>
<organism evidence="6">
    <name type="scientific">Cyanothece sp. (strain PCC 7425 / ATCC 29141)</name>
    <dbReference type="NCBI Taxonomy" id="395961"/>
    <lineage>
        <taxon>Bacteria</taxon>
        <taxon>Bacillati</taxon>
        <taxon>Cyanobacteriota</taxon>
        <taxon>Cyanophyceae</taxon>
        <taxon>Gomontiellales</taxon>
        <taxon>Cyanothecaceae</taxon>
        <taxon>Cyanothece</taxon>
    </lineage>
</organism>
<dbReference type="Pfam" id="PF00990">
    <property type="entry name" value="GGDEF"/>
    <property type="match status" value="1"/>
</dbReference>
<feature type="domain" description="Response regulatory" evidence="2">
    <location>
        <begin position="3"/>
        <end position="118"/>
    </location>
</feature>
<dbReference type="InterPro" id="IPR035965">
    <property type="entry name" value="PAS-like_dom_sf"/>
</dbReference>
<evidence type="ECO:0000259" key="5">
    <source>
        <dbReference type="PROSITE" id="PS50887"/>
    </source>
</evidence>
<reference evidence="6" key="1">
    <citation type="submission" date="2009-01" db="EMBL/GenBank/DDBJ databases">
        <title>Complete sequence of chromosome Cyanothece sp. PCC 7425.</title>
        <authorList>
            <consortium name="US DOE Joint Genome Institute"/>
            <person name="Lucas S."/>
            <person name="Copeland A."/>
            <person name="Lapidus A."/>
            <person name="Glavina del Rio T."/>
            <person name="Dalin E."/>
            <person name="Tice H."/>
            <person name="Bruce D."/>
            <person name="Goodwin L."/>
            <person name="Pitluck S."/>
            <person name="Sims D."/>
            <person name="Meineke L."/>
            <person name="Brettin T."/>
            <person name="Detter J.C."/>
            <person name="Han C."/>
            <person name="Larimer F."/>
            <person name="Land M."/>
            <person name="Hauser L."/>
            <person name="Kyrpides N."/>
            <person name="Ovchinnikova G."/>
            <person name="Liberton M."/>
            <person name="Stoeckel J."/>
            <person name="Banerjee A."/>
            <person name="Singh A."/>
            <person name="Page L."/>
            <person name="Sato H."/>
            <person name="Zhao L."/>
            <person name="Sherman L."/>
            <person name="Pakrasi H."/>
            <person name="Richardson P."/>
        </authorList>
    </citation>
    <scope>NUCLEOTIDE SEQUENCE</scope>
    <source>
        <strain evidence="6">PCC 7425</strain>
    </source>
</reference>
<keyword evidence="1" id="KW-0597">Phosphoprotein</keyword>
<dbReference type="Pfam" id="PF00989">
    <property type="entry name" value="PAS"/>
    <property type="match status" value="1"/>
</dbReference>
<dbReference type="eggNOG" id="COG2199">
    <property type="taxonomic scope" value="Bacteria"/>
</dbReference>
<dbReference type="InterPro" id="IPR000700">
    <property type="entry name" value="PAS-assoc_C"/>
</dbReference>
<dbReference type="SUPFAM" id="SSF55073">
    <property type="entry name" value="Nucleotide cyclase"/>
    <property type="match status" value="1"/>
</dbReference>
<dbReference type="PROSITE" id="PS50112">
    <property type="entry name" value="PAS"/>
    <property type="match status" value="1"/>
</dbReference>
<dbReference type="PROSITE" id="PS50887">
    <property type="entry name" value="GGDEF"/>
    <property type="match status" value="1"/>
</dbReference>
<gene>
    <name evidence="6" type="ordered locus">Cyan7425_3178</name>
</gene>
<dbReference type="SMART" id="SM00448">
    <property type="entry name" value="REC"/>
    <property type="match status" value="1"/>
</dbReference>
<dbReference type="KEGG" id="cyn:Cyan7425_3178"/>